<dbReference type="CDD" id="cd13590">
    <property type="entry name" value="PBP2_PotD_PotF_like"/>
    <property type="match status" value="1"/>
</dbReference>
<keyword evidence="4" id="KW-0574">Periplasm</keyword>
<dbReference type="Proteomes" id="UP001321486">
    <property type="component" value="Chromosome"/>
</dbReference>
<reference evidence="6" key="1">
    <citation type="journal article" date="2019" name="Int. J. Syst. Evol. Microbiol.">
        <title>The Global Catalogue of Microorganisms (GCM) 10K type strain sequencing project: providing services to taxonomists for standard genome sequencing and annotation.</title>
        <authorList>
            <consortium name="The Broad Institute Genomics Platform"/>
            <consortium name="The Broad Institute Genome Sequencing Center for Infectious Disease"/>
            <person name="Wu L."/>
            <person name="Ma J."/>
        </authorList>
    </citation>
    <scope>NUCLEOTIDE SEQUENCE [LARGE SCALE GENOMIC DNA]</scope>
    <source>
        <strain evidence="6">NBRC 108728</strain>
    </source>
</reference>
<sequence>MSRAHETRFSRRAVLRAGLAGAGAVSLSAFLSACGIEGSIAQQAATKVDWSKYWAGQKKTGTLDFANWPLYIDQTHGKSKSLALFEKATGIKVDYQAVIQDNATFYATVSPLLRAHGSTGYDIVVMTNGWELTEMIQNGFVAELDHSRLPNFAKYAAANVTSPNYDPGNKHSVVWQTGFTGIAYNTKLIDREITSFEDLADPAFAGHVGMMSDNTELGSAALLATGVKPADSSPADWRKAAAWLKKQRPNVSGYYDQSYIDKLENGDTWISQAWSGDVFQAQQSGFPHIKFVTPKEGQMIWHDNMMIPRQAAHPVDALEWMNFYYTPKIAGLVEDWVNYVCPVPTAQAYIAGALDDATVAKSPLIFPSAEVEAASNEFYVYENYDEYEEWNTVFNPIIQS</sequence>
<dbReference type="SUPFAM" id="SSF53850">
    <property type="entry name" value="Periplasmic binding protein-like II"/>
    <property type="match status" value="1"/>
</dbReference>
<dbReference type="PANTHER" id="PTHR30222:SF17">
    <property type="entry name" value="SPERMIDINE_PUTRESCINE-BINDING PERIPLASMIC PROTEIN"/>
    <property type="match status" value="1"/>
</dbReference>
<dbReference type="Pfam" id="PF13343">
    <property type="entry name" value="SBP_bac_6"/>
    <property type="match status" value="1"/>
</dbReference>
<keyword evidence="3" id="KW-0732">Signal</keyword>
<comment type="subcellular location">
    <subcellularLocation>
        <location evidence="1">Periplasm</location>
    </subcellularLocation>
</comment>
<keyword evidence="2" id="KW-0813">Transport</keyword>
<dbReference type="InterPro" id="IPR001188">
    <property type="entry name" value="Sperm_putr-bd"/>
</dbReference>
<evidence type="ECO:0000256" key="2">
    <source>
        <dbReference type="ARBA" id="ARBA00022448"/>
    </source>
</evidence>
<evidence type="ECO:0000256" key="4">
    <source>
        <dbReference type="ARBA" id="ARBA00022764"/>
    </source>
</evidence>
<evidence type="ECO:0000256" key="3">
    <source>
        <dbReference type="ARBA" id="ARBA00022729"/>
    </source>
</evidence>
<dbReference type="PRINTS" id="PR00909">
    <property type="entry name" value="SPERMDNBNDNG"/>
</dbReference>
<dbReference type="EMBL" id="AP027732">
    <property type="protein sequence ID" value="BDZ48472.1"/>
    <property type="molecule type" value="Genomic_DNA"/>
</dbReference>
<keyword evidence="5" id="KW-0449">Lipoprotein</keyword>
<evidence type="ECO:0000313" key="5">
    <source>
        <dbReference type="EMBL" id="BDZ48472.1"/>
    </source>
</evidence>
<dbReference type="PROSITE" id="PS51318">
    <property type="entry name" value="TAT"/>
    <property type="match status" value="1"/>
</dbReference>
<protein>
    <submittedName>
        <fullName evidence="5">Polyamine-binding lipoprotein</fullName>
    </submittedName>
</protein>
<proteinExistence type="predicted"/>
<dbReference type="PANTHER" id="PTHR30222">
    <property type="entry name" value="SPERMIDINE/PUTRESCINE-BINDING PERIPLASMIC PROTEIN"/>
    <property type="match status" value="1"/>
</dbReference>
<evidence type="ECO:0000256" key="1">
    <source>
        <dbReference type="ARBA" id="ARBA00004418"/>
    </source>
</evidence>
<dbReference type="Gene3D" id="3.40.190.10">
    <property type="entry name" value="Periplasmic binding protein-like II"/>
    <property type="match status" value="2"/>
</dbReference>
<name>A0ABN6XTY6_9MICO</name>
<evidence type="ECO:0000313" key="6">
    <source>
        <dbReference type="Proteomes" id="UP001321486"/>
    </source>
</evidence>
<accession>A0ABN6XTY6</accession>
<dbReference type="RefSeq" id="WP_286345441.1">
    <property type="nucleotide sequence ID" value="NZ_AP027732.1"/>
</dbReference>
<keyword evidence="6" id="KW-1185">Reference proteome</keyword>
<dbReference type="PROSITE" id="PS51257">
    <property type="entry name" value="PROKAR_LIPOPROTEIN"/>
    <property type="match status" value="1"/>
</dbReference>
<dbReference type="InterPro" id="IPR006311">
    <property type="entry name" value="TAT_signal"/>
</dbReference>
<organism evidence="5 6">
    <name type="scientific">Frondihabitans sucicola</name>
    <dbReference type="NCBI Taxonomy" id="1268041"/>
    <lineage>
        <taxon>Bacteria</taxon>
        <taxon>Bacillati</taxon>
        <taxon>Actinomycetota</taxon>
        <taxon>Actinomycetes</taxon>
        <taxon>Micrococcales</taxon>
        <taxon>Microbacteriaceae</taxon>
        <taxon>Frondihabitans</taxon>
    </lineage>
</organism>
<gene>
    <name evidence="5" type="ORF">GCM10025867_07130</name>
</gene>